<dbReference type="Gene3D" id="1.20.1250.20">
    <property type="entry name" value="MFS general substrate transporter like domains"/>
    <property type="match status" value="1"/>
</dbReference>
<dbReference type="PROSITE" id="PS01023">
    <property type="entry name" value="PTR2_2"/>
    <property type="match status" value="1"/>
</dbReference>
<evidence type="ECO:0000256" key="7">
    <source>
        <dbReference type="ARBA" id="ARBA00023136"/>
    </source>
</evidence>
<evidence type="ECO:0000256" key="5">
    <source>
        <dbReference type="ARBA" id="ARBA00022692"/>
    </source>
</evidence>
<feature type="transmembrane region" description="Helical" evidence="9">
    <location>
        <begin position="405"/>
        <end position="426"/>
    </location>
</feature>
<dbReference type="CDD" id="cd17346">
    <property type="entry name" value="MFS_DtpA_like"/>
    <property type="match status" value="1"/>
</dbReference>
<dbReference type="InterPro" id="IPR050171">
    <property type="entry name" value="MFS_Transporters"/>
</dbReference>
<dbReference type="InterPro" id="IPR018456">
    <property type="entry name" value="PTR2_symporter_CS"/>
</dbReference>
<dbReference type="RefSeq" id="WP_380623285.1">
    <property type="nucleotide sequence ID" value="NZ_JBHSDK010000024.1"/>
</dbReference>
<evidence type="ECO:0000256" key="8">
    <source>
        <dbReference type="RuleBase" id="RU003755"/>
    </source>
</evidence>
<keyword evidence="6 9" id="KW-1133">Transmembrane helix</keyword>
<protein>
    <submittedName>
        <fullName evidence="11">Peptide MFS transporter</fullName>
    </submittedName>
</protein>
<keyword evidence="12" id="KW-1185">Reference proteome</keyword>
<feature type="transmembrane region" description="Helical" evidence="9">
    <location>
        <begin position="128"/>
        <end position="148"/>
    </location>
</feature>
<feature type="domain" description="Major facilitator superfamily (MFS) profile" evidence="10">
    <location>
        <begin position="35"/>
        <end position="500"/>
    </location>
</feature>
<feature type="transmembrane region" description="Helical" evidence="9">
    <location>
        <begin position="477"/>
        <end position="496"/>
    </location>
</feature>
<dbReference type="PANTHER" id="PTHR23517">
    <property type="entry name" value="RESISTANCE PROTEIN MDTM, PUTATIVE-RELATED-RELATED"/>
    <property type="match status" value="1"/>
</dbReference>
<dbReference type="EMBL" id="JBHSDK010000024">
    <property type="protein sequence ID" value="MFC4336889.1"/>
    <property type="molecule type" value="Genomic_DNA"/>
</dbReference>
<feature type="transmembrane region" description="Helical" evidence="9">
    <location>
        <begin position="73"/>
        <end position="93"/>
    </location>
</feature>
<proteinExistence type="inferred from homology"/>
<feature type="transmembrane region" description="Helical" evidence="9">
    <location>
        <begin position="447"/>
        <end position="465"/>
    </location>
</feature>
<dbReference type="Proteomes" id="UP001595823">
    <property type="component" value="Unassembled WGS sequence"/>
</dbReference>
<name>A0ABV8U2B2_9ACTN</name>
<feature type="transmembrane region" description="Helical" evidence="9">
    <location>
        <begin position="45"/>
        <end position="67"/>
    </location>
</feature>
<keyword evidence="7 9" id="KW-0472">Membrane</keyword>
<dbReference type="InterPro" id="IPR020846">
    <property type="entry name" value="MFS_dom"/>
</dbReference>
<gene>
    <name evidence="11" type="ORF">ACFPET_16935</name>
</gene>
<evidence type="ECO:0000256" key="1">
    <source>
        <dbReference type="ARBA" id="ARBA00004651"/>
    </source>
</evidence>
<evidence type="ECO:0000256" key="4">
    <source>
        <dbReference type="ARBA" id="ARBA00022475"/>
    </source>
</evidence>
<feature type="transmembrane region" description="Helical" evidence="9">
    <location>
        <begin position="380"/>
        <end position="399"/>
    </location>
</feature>
<dbReference type="InterPro" id="IPR005279">
    <property type="entry name" value="Dipep/tripep_permease"/>
</dbReference>
<keyword evidence="3 8" id="KW-0813">Transport</keyword>
<feature type="transmembrane region" description="Helical" evidence="9">
    <location>
        <begin position="271"/>
        <end position="288"/>
    </location>
</feature>
<reference evidence="12" key="1">
    <citation type="journal article" date="2019" name="Int. J. Syst. Evol. Microbiol.">
        <title>The Global Catalogue of Microorganisms (GCM) 10K type strain sequencing project: providing services to taxonomists for standard genome sequencing and annotation.</title>
        <authorList>
            <consortium name="The Broad Institute Genomics Platform"/>
            <consortium name="The Broad Institute Genome Sequencing Center for Infectious Disease"/>
            <person name="Wu L."/>
            <person name="Ma J."/>
        </authorList>
    </citation>
    <scope>NUCLEOTIDE SEQUENCE [LARGE SCALE GENOMIC DNA]</scope>
    <source>
        <strain evidence="12">IBRC-M 10908</strain>
    </source>
</reference>
<dbReference type="NCBIfam" id="TIGR00924">
    <property type="entry name" value="yjdL_sub1_fam"/>
    <property type="match status" value="1"/>
</dbReference>
<dbReference type="PANTHER" id="PTHR23517:SF15">
    <property type="entry name" value="PROTON-DEPENDENT OLIGOPEPTIDE FAMILY TRANSPORT PROTEIN"/>
    <property type="match status" value="1"/>
</dbReference>
<feature type="transmembrane region" description="Helical" evidence="9">
    <location>
        <begin position="239"/>
        <end position="259"/>
    </location>
</feature>
<accession>A0ABV8U2B2</accession>
<comment type="similarity">
    <text evidence="2 8">Belongs to the major facilitator superfamily. Proton-dependent oligopeptide transporter (POT/PTR) (TC 2.A.17) family.</text>
</comment>
<evidence type="ECO:0000256" key="6">
    <source>
        <dbReference type="ARBA" id="ARBA00022989"/>
    </source>
</evidence>
<comment type="subcellular location">
    <subcellularLocation>
        <location evidence="1">Cell membrane</location>
        <topology evidence="1">Multi-pass membrane protein</topology>
    </subcellularLocation>
    <subcellularLocation>
        <location evidence="8">Membrane</location>
        <topology evidence="8">Multi-pass membrane protein</topology>
    </subcellularLocation>
</comment>
<feature type="transmembrane region" description="Helical" evidence="9">
    <location>
        <begin position="169"/>
        <end position="189"/>
    </location>
</feature>
<feature type="transmembrane region" description="Helical" evidence="9">
    <location>
        <begin position="308"/>
        <end position="330"/>
    </location>
</feature>
<evidence type="ECO:0000256" key="3">
    <source>
        <dbReference type="ARBA" id="ARBA00022448"/>
    </source>
</evidence>
<organism evidence="11 12">
    <name type="scientific">Salininema proteolyticum</name>
    <dbReference type="NCBI Taxonomy" id="1607685"/>
    <lineage>
        <taxon>Bacteria</taxon>
        <taxon>Bacillati</taxon>
        <taxon>Actinomycetota</taxon>
        <taxon>Actinomycetes</taxon>
        <taxon>Glycomycetales</taxon>
        <taxon>Glycomycetaceae</taxon>
        <taxon>Salininema</taxon>
    </lineage>
</organism>
<dbReference type="Pfam" id="PF00854">
    <property type="entry name" value="PTR2"/>
    <property type="match status" value="1"/>
</dbReference>
<evidence type="ECO:0000259" key="10">
    <source>
        <dbReference type="PROSITE" id="PS50850"/>
    </source>
</evidence>
<dbReference type="PROSITE" id="PS50850">
    <property type="entry name" value="MFS"/>
    <property type="match status" value="1"/>
</dbReference>
<evidence type="ECO:0000256" key="9">
    <source>
        <dbReference type="SAM" id="Phobius"/>
    </source>
</evidence>
<keyword evidence="4" id="KW-1003">Cell membrane</keyword>
<keyword evidence="5 8" id="KW-0812">Transmembrane</keyword>
<comment type="caution">
    <text evidence="11">The sequence shown here is derived from an EMBL/GenBank/DDBJ whole genome shotgun (WGS) entry which is preliminary data.</text>
</comment>
<sequence length="512" mass="54431">MSRSGTPGRGEPDDAAAADPTLDRKFFGHPRGLAVLFGTEMWERFSFYGLQGILVLYLTASIAQNGLGMDETVAVPIASIYTGMVYLTALPGGWLADRVFGNRKAVLIGAVIIMLGHISMAVPVDGPAFVFTGLALVICGTGLLKPNISVLVGHQYHEDDDARRDAGFSLFYIGINLGAFLGLLVTPFLAGEDRWHLGFSAAAVGMAIGIAFYMWGWKRVSGPGDRPSRPLEPAERTRAIQWTAGGLLAAAVAVAVWIWSGTFNPVTVPQVITYLGIVLVVGYFAYIFRQKDQMTESEHTGMKVYVGLFIAAVVFFMLFQQIGSVLTVFAENAVDLSVFGMGIPAGATQNFNTFYIIIFGGVAAALWVKLGDRFNAAKKFTLALVLIAVAFVLLGWLQAAADDGAVIGLAWLALVYLFITWGELSLSPVGLSVTSALAPKKLRGQMMGVWFLAPAVGTPIGGQAYAALQPRIGDSGFFFVMAACAAITGAVLLVFVPKLGRLLASVGHGAKS</sequence>
<feature type="transmembrane region" description="Helical" evidence="9">
    <location>
        <begin position="350"/>
        <end position="368"/>
    </location>
</feature>
<dbReference type="SUPFAM" id="SSF103473">
    <property type="entry name" value="MFS general substrate transporter"/>
    <property type="match status" value="1"/>
</dbReference>
<dbReference type="PROSITE" id="PS01022">
    <property type="entry name" value="PTR2_1"/>
    <property type="match status" value="1"/>
</dbReference>
<evidence type="ECO:0000256" key="2">
    <source>
        <dbReference type="ARBA" id="ARBA00005982"/>
    </source>
</evidence>
<feature type="transmembrane region" description="Helical" evidence="9">
    <location>
        <begin position="195"/>
        <end position="218"/>
    </location>
</feature>
<dbReference type="InterPro" id="IPR000109">
    <property type="entry name" value="POT_fam"/>
</dbReference>
<evidence type="ECO:0000313" key="12">
    <source>
        <dbReference type="Proteomes" id="UP001595823"/>
    </source>
</evidence>
<feature type="transmembrane region" description="Helical" evidence="9">
    <location>
        <begin position="105"/>
        <end position="122"/>
    </location>
</feature>
<evidence type="ECO:0000313" key="11">
    <source>
        <dbReference type="EMBL" id="MFC4336889.1"/>
    </source>
</evidence>
<dbReference type="InterPro" id="IPR036259">
    <property type="entry name" value="MFS_trans_sf"/>
</dbReference>